<name>A0A9P0F444_BEMTA</name>
<dbReference type="Proteomes" id="UP001152759">
    <property type="component" value="Chromosome 4"/>
</dbReference>
<dbReference type="InterPro" id="IPR012337">
    <property type="entry name" value="RNaseH-like_sf"/>
</dbReference>
<dbReference type="Pfam" id="PF05699">
    <property type="entry name" value="Dimer_Tnp_hAT"/>
    <property type="match status" value="1"/>
</dbReference>
<evidence type="ECO:0000259" key="2">
    <source>
        <dbReference type="Pfam" id="PF05699"/>
    </source>
</evidence>
<evidence type="ECO:0000313" key="4">
    <source>
        <dbReference type="Proteomes" id="UP001152759"/>
    </source>
</evidence>
<protein>
    <recommendedName>
        <fullName evidence="2">HAT C-terminal dimerisation domain-containing protein</fullName>
    </recommendedName>
</protein>
<dbReference type="GO" id="GO:0046983">
    <property type="term" value="F:protein dimerization activity"/>
    <property type="evidence" value="ECO:0007669"/>
    <property type="project" value="InterPro"/>
</dbReference>
<reference evidence="3" key="1">
    <citation type="submission" date="2021-12" db="EMBL/GenBank/DDBJ databases">
        <authorList>
            <person name="King R."/>
        </authorList>
    </citation>
    <scope>NUCLEOTIDE SEQUENCE</scope>
</reference>
<dbReference type="PANTHER" id="PTHR46481">
    <property type="entry name" value="ZINC FINGER BED DOMAIN-CONTAINING PROTEIN 4"/>
    <property type="match status" value="1"/>
</dbReference>
<evidence type="ECO:0000313" key="3">
    <source>
        <dbReference type="EMBL" id="CAH0388141.1"/>
    </source>
</evidence>
<dbReference type="SUPFAM" id="SSF53098">
    <property type="entry name" value="Ribonuclease H-like"/>
    <property type="match status" value="1"/>
</dbReference>
<accession>A0A9P0F444</accession>
<dbReference type="InterPro" id="IPR052035">
    <property type="entry name" value="ZnF_BED_domain_contain"/>
</dbReference>
<feature type="domain" description="HAT C-terminal dimerisation" evidence="2">
    <location>
        <begin position="458"/>
        <end position="533"/>
    </location>
</feature>
<dbReference type="PANTHER" id="PTHR46481:SF9">
    <property type="entry name" value="ZINC FINGER BED DOMAIN-CONTAINING PROTEIN 1-LIKE"/>
    <property type="match status" value="1"/>
</dbReference>
<dbReference type="AlphaFoldDB" id="A0A9P0F444"/>
<keyword evidence="4" id="KW-1185">Reference proteome</keyword>
<dbReference type="EMBL" id="OU963865">
    <property type="protein sequence ID" value="CAH0388141.1"/>
    <property type="molecule type" value="Genomic_DNA"/>
</dbReference>
<dbReference type="InterPro" id="IPR008906">
    <property type="entry name" value="HATC_C_dom"/>
</dbReference>
<organism evidence="3 4">
    <name type="scientific">Bemisia tabaci</name>
    <name type="common">Sweetpotato whitefly</name>
    <name type="synonym">Aleurodes tabaci</name>
    <dbReference type="NCBI Taxonomy" id="7038"/>
    <lineage>
        <taxon>Eukaryota</taxon>
        <taxon>Metazoa</taxon>
        <taxon>Ecdysozoa</taxon>
        <taxon>Arthropoda</taxon>
        <taxon>Hexapoda</taxon>
        <taxon>Insecta</taxon>
        <taxon>Pterygota</taxon>
        <taxon>Neoptera</taxon>
        <taxon>Paraneoptera</taxon>
        <taxon>Hemiptera</taxon>
        <taxon>Sternorrhyncha</taxon>
        <taxon>Aleyrodoidea</taxon>
        <taxon>Aleyrodidae</taxon>
        <taxon>Aleyrodinae</taxon>
        <taxon>Bemisia</taxon>
    </lineage>
</organism>
<proteinExistence type="predicted"/>
<gene>
    <name evidence="3" type="ORF">BEMITA_LOCUS7079</name>
</gene>
<feature type="region of interest" description="Disordered" evidence="1">
    <location>
        <begin position="308"/>
        <end position="328"/>
    </location>
</feature>
<sequence length="544" mass="61200">MLKGFRPNYQPPGRHALTNTHAPKILEETKGVIKNLLKQGTSYNITADGWTATEAMPKKEFVTVTIHFLTKNFQFISACLDCGEFVADSHTAENIADFITEVLDQWQIPLNAISAGSSDNGSNVAKAMELLHINFIPCFGHTSNVGVNKFFAHPIIKEILTKCLRLRFFVSTSTKAELALASSLKEAGMAMLTLPSVCDTRWWSKTRLLRGVVKQHEHIVKVVHGHDKGAKYLNDLLTPKEIIVSECVLKMLQPLEEISEHLAGQNYVTASAILSLLPRIRKLLQKIEINEPNNESSMVAQEQVVEVEEPMETNPSAVDEYEESPEITTEKPFSIKEHLIECIMSALEARYDPPADMKKKKDGSLTVAEKRGLKTRNFLAKCAFMDPRFRGRLREDLLEDARYAILGEMLMLENSATPEEGIEPKRKKNKKGFSKIFGSDDEEEEEMPSSEELARAELHRYESMQKLHTDEDVLKFWAEKRTTLPRLAKLAEKYLAAQATSVSSERVFSCGGNILSEDRSVLTGSHARDLIFLAINKRFVPVPQ</sequence>
<evidence type="ECO:0000256" key="1">
    <source>
        <dbReference type="SAM" id="MobiDB-lite"/>
    </source>
</evidence>